<comment type="subcellular location">
    <subcellularLocation>
        <location evidence="1 12">Cytoplasm</location>
    </subcellularLocation>
</comment>
<keyword evidence="5 12" id="KW-0963">Cytoplasm</keyword>
<evidence type="ECO:0000256" key="3">
    <source>
        <dbReference type="ARBA" id="ARBA00012328"/>
    </source>
</evidence>
<protein>
    <recommendedName>
        <fullName evidence="4 12">Ribosomal RNA small subunit methyltransferase E</fullName>
        <ecNumber evidence="3 12">2.1.1.193</ecNumber>
    </recommendedName>
</protein>
<dbReference type="CDD" id="cd18084">
    <property type="entry name" value="RsmE-like"/>
    <property type="match status" value="1"/>
</dbReference>
<dbReference type="InterPro" id="IPR006700">
    <property type="entry name" value="RsmE"/>
</dbReference>
<evidence type="ECO:0000256" key="12">
    <source>
        <dbReference type="PIRNR" id="PIRNR015601"/>
    </source>
</evidence>
<dbReference type="InterPro" id="IPR015947">
    <property type="entry name" value="PUA-like_sf"/>
</dbReference>
<evidence type="ECO:0000256" key="2">
    <source>
        <dbReference type="ARBA" id="ARBA00005528"/>
    </source>
</evidence>
<dbReference type="KEGG" id="ldn:H9L06_01575"/>
<dbReference type="Pfam" id="PF20260">
    <property type="entry name" value="PUA_4"/>
    <property type="match status" value="1"/>
</dbReference>
<comment type="catalytic activity">
    <reaction evidence="11 12">
        <text>uridine(1498) in 16S rRNA + S-adenosyl-L-methionine = N(3)-methyluridine(1498) in 16S rRNA + S-adenosyl-L-homocysteine + H(+)</text>
        <dbReference type="Rhea" id="RHEA:42920"/>
        <dbReference type="Rhea" id="RHEA-COMP:10283"/>
        <dbReference type="Rhea" id="RHEA-COMP:10284"/>
        <dbReference type="ChEBI" id="CHEBI:15378"/>
        <dbReference type="ChEBI" id="CHEBI:57856"/>
        <dbReference type="ChEBI" id="CHEBI:59789"/>
        <dbReference type="ChEBI" id="CHEBI:65315"/>
        <dbReference type="ChEBI" id="CHEBI:74502"/>
        <dbReference type="EC" id="2.1.1.193"/>
    </reaction>
</comment>
<evidence type="ECO:0000259" key="13">
    <source>
        <dbReference type="Pfam" id="PF04452"/>
    </source>
</evidence>
<dbReference type="RefSeq" id="WP_187555560.1">
    <property type="nucleotide sequence ID" value="NZ_CP060716.1"/>
</dbReference>
<name>A0A7G9S5G7_9MICO</name>
<dbReference type="InterPro" id="IPR029028">
    <property type="entry name" value="Alpha/beta_knot_MTases"/>
</dbReference>
<evidence type="ECO:0000256" key="9">
    <source>
        <dbReference type="ARBA" id="ARBA00022691"/>
    </source>
</evidence>
<evidence type="ECO:0000313" key="15">
    <source>
        <dbReference type="EMBL" id="QNN63092.1"/>
    </source>
</evidence>
<dbReference type="NCBIfam" id="TIGR00046">
    <property type="entry name" value="RsmE family RNA methyltransferase"/>
    <property type="match status" value="1"/>
</dbReference>
<gene>
    <name evidence="15" type="ORF">H9L06_01575</name>
</gene>
<dbReference type="Pfam" id="PF04452">
    <property type="entry name" value="Methyltrans_RNA"/>
    <property type="match status" value="1"/>
</dbReference>
<sequence length="245" mass="26870">MANMYLDESLVGAAVGDEITVTGDEGRHAVRVSRLRVGEQTLIGNGHGLMVTGGVSQIDRDRFTVRVEAVRNTTKPTPGVYLVQALAKGDRDDRAIEQATEFGVDGVIPWQSDRSVSRWEGEKAAKGVAKWSRIAREASKQSMRGWIPEVRELTTLDELCLLAQHAHLLVLHPRGERRLSEWARELHLEQDIYLVVGPEGGLSDRELEKLAEAGAHTLLLGETVLRTSSAGPAALAVLNTQLGRW</sequence>
<dbReference type="GO" id="GO:0070475">
    <property type="term" value="P:rRNA base methylation"/>
    <property type="evidence" value="ECO:0007669"/>
    <property type="project" value="TreeGrafter"/>
</dbReference>
<dbReference type="PANTHER" id="PTHR30027">
    <property type="entry name" value="RIBOSOMAL RNA SMALL SUBUNIT METHYLTRANSFERASE E"/>
    <property type="match status" value="1"/>
</dbReference>
<proteinExistence type="inferred from homology"/>
<dbReference type="GO" id="GO:0005737">
    <property type="term" value="C:cytoplasm"/>
    <property type="evidence" value="ECO:0007669"/>
    <property type="project" value="UniProtKB-SubCell"/>
</dbReference>
<comment type="function">
    <text evidence="10 12">Specifically methylates the N3 position of the uracil ring of uridine 1498 (m3U1498) in 16S rRNA. Acts on the fully assembled 30S ribosomal subunit.</text>
</comment>
<evidence type="ECO:0000256" key="4">
    <source>
        <dbReference type="ARBA" id="ARBA00013673"/>
    </source>
</evidence>
<evidence type="ECO:0000256" key="8">
    <source>
        <dbReference type="ARBA" id="ARBA00022679"/>
    </source>
</evidence>
<evidence type="ECO:0000256" key="6">
    <source>
        <dbReference type="ARBA" id="ARBA00022552"/>
    </source>
</evidence>
<evidence type="ECO:0000313" key="16">
    <source>
        <dbReference type="Proteomes" id="UP000515934"/>
    </source>
</evidence>
<keyword evidence="7 12" id="KW-0489">Methyltransferase</keyword>
<keyword evidence="8 12" id="KW-0808">Transferase</keyword>
<dbReference type="Gene3D" id="3.40.1280.10">
    <property type="match status" value="1"/>
</dbReference>
<keyword evidence="6 12" id="KW-0698">rRNA processing</keyword>
<dbReference type="PANTHER" id="PTHR30027:SF3">
    <property type="entry name" value="16S RRNA (URACIL(1498)-N(3))-METHYLTRANSFERASE"/>
    <property type="match status" value="1"/>
</dbReference>
<reference evidence="15 16" key="1">
    <citation type="submission" date="2020-08" db="EMBL/GenBank/DDBJ databases">
        <title>Genome sequence of Leucobacter denitrificans KACC 14055T.</title>
        <authorList>
            <person name="Hyun D.-W."/>
            <person name="Bae J.-W."/>
        </authorList>
    </citation>
    <scope>NUCLEOTIDE SEQUENCE [LARGE SCALE GENOMIC DNA]</scope>
    <source>
        <strain evidence="15 16">KACC 14055</strain>
    </source>
</reference>
<dbReference type="Proteomes" id="UP000515934">
    <property type="component" value="Chromosome"/>
</dbReference>
<organism evidence="15 16">
    <name type="scientific">Leucobacter denitrificans</name>
    <dbReference type="NCBI Taxonomy" id="683042"/>
    <lineage>
        <taxon>Bacteria</taxon>
        <taxon>Bacillati</taxon>
        <taxon>Actinomycetota</taxon>
        <taxon>Actinomycetes</taxon>
        <taxon>Micrococcales</taxon>
        <taxon>Microbacteriaceae</taxon>
        <taxon>Leucobacter</taxon>
    </lineage>
</organism>
<evidence type="ECO:0000256" key="7">
    <source>
        <dbReference type="ARBA" id="ARBA00022603"/>
    </source>
</evidence>
<evidence type="ECO:0000256" key="10">
    <source>
        <dbReference type="ARBA" id="ARBA00025699"/>
    </source>
</evidence>
<dbReference type="InterPro" id="IPR046886">
    <property type="entry name" value="RsmE_MTase_dom"/>
</dbReference>
<dbReference type="GO" id="GO:0070042">
    <property type="term" value="F:rRNA (uridine-N3-)-methyltransferase activity"/>
    <property type="evidence" value="ECO:0007669"/>
    <property type="project" value="TreeGrafter"/>
</dbReference>
<evidence type="ECO:0000259" key="14">
    <source>
        <dbReference type="Pfam" id="PF20260"/>
    </source>
</evidence>
<dbReference type="AlphaFoldDB" id="A0A7G9S5G7"/>
<feature type="domain" description="Ribosomal RNA small subunit methyltransferase E PUA-like" evidence="14">
    <location>
        <begin position="21"/>
        <end position="68"/>
    </location>
</feature>
<dbReference type="PIRSF" id="PIRSF015601">
    <property type="entry name" value="MTase_slr0722"/>
    <property type="match status" value="1"/>
</dbReference>
<comment type="similarity">
    <text evidence="2 12">Belongs to the RNA methyltransferase RsmE family.</text>
</comment>
<dbReference type="EC" id="2.1.1.193" evidence="3 12"/>
<feature type="domain" description="Ribosomal RNA small subunit methyltransferase E methyltransferase" evidence="13">
    <location>
        <begin position="79"/>
        <end position="238"/>
    </location>
</feature>
<dbReference type="InterPro" id="IPR029026">
    <property type="entry name" value="tRNA_m1G_MTases_N"/>
</dbReference>
<evidence type="ECO:0000256" key="11">
    <source>
        <dbReference type="ARBA" id="ARBA00047944"/>
    </source>
</evidence>
<evidence type="ECO:0000256" key="5">
    <source>
        <dbReference type="ARBA" id="ARBA00022490"/>
    </source>
</evidence>
<dbReference type="SUPFAM" id="SSF75217">
    <property type="entry name" value="alpha/beta knot"/>
    <property type="match status" value="1"/>
</dbReference>
<dbReference type="InterPro" id="IPR046887">
    <property type="entry name" value="RsmE_PUA-like"/>
</dbReference>
<keyword evidence="9 12" id="KW-0949">S-adenosyl-L-methionine</keyword>
<dbReference type="Gene3D" id="2.40.240.20">
    <property type="entry name" value="Hypothetical PUA domain-like, domain 1"/>
    <property type="match status" value="1"/>
</dbReference>
<dbReference type="SUPFAM" id="SSF88697">
    <property type="entry name" value="PUA domain-like"/>
    <property type="match status" value="1"/>
</dbReference>
<dbReference type="EMBL" id="CP060716">
    <property type="protein sequence ID" value="QNN63092.1"/>
    <property type="molecule type" value="Genomic_DNA"/>
</dbReference>
<evidence type="ECO:0000256" key="1">
    <source>
        <dbReference type="ARBA" id="ARBA00004496"/>
    </source>
</evidence>
<accession>A0A7G9S5G7</accession>
<dbReference type="NCBIfam" id="NF008693">
    <property type="entry name" value="PRK11713.2-3"/>
    <property type="match status" value="1"/>
</dbReference>
<keyword evidence="16" id="KW-1185">Reference proteome</keyword>